<dbReference type="PANTHER" id="PTHR43611">
    <property type="entry name" value="ALPHA-D-GLUCOSE 1-PHOSPHATE PHOSPHATASE"/>
    <property type="match status" value="1"/>
</dbReference>
<gene>
    <name evidence="1" type="primary">yihX_2</name>
    <name evidence="1" type="ORF">SDC9_24530</name>
</gene>
<comment type="caution">
    <text evidence="1">The sequence shown here is derived from an EMBL/GenBank/DDBJ whole genome shotgun (WGS) entry which is preliminary data.</text>
</comment>
<dbReference type="PANTHER" id="PTHR43611:SF3">
    <property type="entry name" value="FLAVIN MONONUCLEOTIDE HYDROLASE 1, CHLOROPLATIC"/>
    <property type="match status" value="1"/>
</dbReference>
<sequence length="202" mass="22757">MYKAVVFDFGNVLCGLDRMAFARAAAPRSKLSARDLDAALWGGSLEREHETGRFDSRGFYRRVAALAGFEPSYSYEEFAGDYRRIILPNPDGEAGLITARDRGARCFVLSNTSFLHARMIFENEVLASIPELHILSYKVGLMKPDPRIWLKLLEYTGLDAGDCLYIDDVEAYCDAARGLGFGVFCYDRNTHFLSQILQDMLK</sequence>
<dbReference type="NCBIfam" id="TIGR01509">
    <property type="entry name" value="HAD-SF-IA-v3"/>
    <property type="match status" value="1"/>
</dbReference>
<dbReference type="GO" id="GO:0008877">
    <property type="term" value="F:glucose-1-phosphatase activity"/>
    <property type="evidence" value="ECO:0007669"/>
    <property type="project" value="UniProtKB-EC"/>
</dbReference>
<dbReference type="EMBL" id="VSSQ01000118">
    <property type="protein sequence ID" value="MPL78660.1"/>
    <property type="molecule type" value="Genomic_DNA"/>
</dbReference>
<dbReference type="Gene3D" id="1.10.150.240">
    <property type="entry name" value="Putative phosphatase, domain 2"/>
    <property type="match status" value="1"/>
</dbReference>
<accession>A0A644UID7</accession>
<name>A0A644UID7_9ZZZZ</name>
<dbReference type="SFLD" id="SFLDS00003">
    <property type="entry name" value="Haloacid_Dehalogenase"/>
    <property type="match status" value="1"/>
</dbReference>
<keyword evidence="1" id="KW-0378">Hydrolase</keyword>
<proteinExistence type="predicted"/>
<dbReference type="SUPFAM" id="SSF56784">
    <property type="entry name" value="HAD-like"/>
    <property type="match status" value="1"/>
</dbReference>
<dbReference type="SFLD" id="SFLDG01129">
    <property type="entry name" value="C1.5:_HAD__Beta-PGM__Phosphata"/>
    <property type="match status" value="1"/>
</dbReference>
<dbReference type="InterPro" id="IPR006439">
    <property type="entry name" value="HAD-SF_hydro_IA"/>
</dbReference>
<dbReference type="InterPro" id="IPR023214">
    <property type="entry name" value="HAD_sf"/>
</dbReference>
<organism evidence="1">
    <name type="scientific">bioreactor metagenome</name>
    <dbReference type="NCBI Taxonomy" id="1076179"/>
    <lineage>
        <taxon>unclassified sequences</taxon>
        <taxon>metagenomes</taxon>
        <taxon>ecological metagenomes</taxon>
    </lineage>
</organism>
<dbReference type="Pfam" id="PF00702">
    <property type="entry name" value="Hydrolase"/>
    <property type="match status" value="1"/>
</dbReference>
<dbReference type="EC" id="3.1.3.10" evidence="1"/>
<dbReference type="PRINTS" id="PR00413">
    <property type="entry name" value="HADHALOGNASE"/>
</dbReference>
<evidence type="ECO:0000313" key="1">
    <source>
        <dbReference type="EMBL" id="MPL78660.1"/>
    </source>
</evidence>
<dbReference type="InterPro" id="IPR023198">
    <property type="entry name" value="PGP-like_dom2"/>
</dbReference>
<reference evidence="1" key="1">
    <citation type="submission" date="2019-08" db="EMBL/GenBank/DDBJ databases">
        <authorList>
            <person name="Kucharzyk K."/>
            <person name="Murdoch R.W."/>
            <person name="Higgins S."/>
            <person name="Loffler F."/>
        </authorList>
    </citation>
    <scope>NUCLEOTIDE SEQUENCE</scope>
</reference>
<dbReference type="AlphaFoldDB" id="A0A644UID7"/>
<dbReference type="Gene3D" id="3.40.50.1000">
    <property type="entry name" value="HAD superfamily/HAD-like"/>
    <property type="match status" value="1"/>
</dbReference>
<protein>
    <submittedName>
        <fullName evidence="1">Alpha-D-glucose 1-phosphate phosphatase YihX</fullName>
        <ecNumber evidence="1">3.1.3.10</ecNumber>
    </submittedName>
</protein>
<dbReference type="InterPro" id="IPR036412">
    <property type="entry name" value="HAD-like_sf"/>
</dbReference>